<dbReference type="Proteomes" id="UP000431304">
    <property type="component" value="Unassembled WGS sequence"/>
</dbReference>
<dbReference type="CDD" id="cd00880">
    <property type="entry name" value="Era_like"/>
    <property type="match status" value="1"/>
</dbReference>
<dbReference type="Gene3D" id="3.40.50.11410">
    <property type="match status" value="1"/>
</dbReference>
<dbReference type="AlphaFoldDB" id="A0A844E696"/>
<feature type="domain" description="Hydrogen maturase F dimerization" evidence="4">
    <location>
        <begin position="193"/>
        <end position="291"/>
    </location>
</feature>
<feature type="domain" description="G" evidence="3">
    <location>
        <begin position="14"/>
        <end position="128"/>
    </location>
</feature>
<dbReference type="InterPro" id="IPR006073">
    <property type="entry name" value="GTP-bd"/>
</dbReference>
<dbReference type="GO" id="GO:0002098">
    <property type="term" value="P:tRNA wobble uridine modification"/>
    <property type="evidence" value="ECO:0007669"/>
    <property type="project" value="TreeGrafter"/>
</dbReference>
<organism evidence="6 7">
    <name type="scientific">Eubacterium ramulus</name>
    <dbReference type="NCBI Taxonomy" id="39490"/>
    <lineage>
        <taxon>Bacteria</taxon>
        <taxon>Bacillati</taxon>
        <taxon>Bacillota</taxon>
        <taxon>Clostridia</taxon>
        <taxon>Eubacteriales</taxon>
        <taxon>Eubacteriaceae</taxon>
        <taxon>Eubacterium</taxon>
    </lineage>
</organism>
<dbReference type="InterPro" id="IPR005225">
    <property type="entry name" value="Small_GTP-bd"/>
</dbReference>
<comment type="caution">
    <text evidence="6">The sequence shown here is derived from an EMBL/GenBank/DDBJ whole genome shotgun (WGS) entry which is preliminary data.</text>
</comment>
<dbReference type="Pfam" id="PF18128">
    <property type="entry name" value="HydF_dimer"/>
    <property type="match status" value="1"/>
</dbReference>
<dbReference type="NCBIfam" id="TIGR03918">
    <property type="entry name" value="GTP_HydF"/>
    <property type="match status" value="1"/>
</dbReference>
<gene>
    <name evidence="6" type="primary">hydF</name>
    <name evidence="6" type="ORF">GKE72_13790</name>
</gene>
<accession>A0A844E696</accession>
<evidence type="ECO:0000256" key="2">
    <source>
        <dbReference type="ARBA" id="ARBA00023134"/>
    </source>
</evidence>
<dbReference type="InterPro" id="IPR040644">
    <property type="entry name" value="HydF_tetramer"/>
</dbReference>
<dbReference type="Pfam" id="PF18133">
    <property type="entry name" value="HydF_tetramer"/>
    <property type="match status" value="1"/>
</dbReference>
<dbReference type="InterPro" id="IPR023873">
    <property type="entry name" value="FeFe-hyd_GTPase_HydF"/>
</dbReference>
<dbReference type="SUPFAM" id="SSF52540">
    <property type="entry name" value="P-loop containing nucleoside triphosphate hydrolases"/>
    <property type="match status" value="1"/>
</dbReference>
<evidence type="ECO:0000313" key="6">
    <source>
        <dbReference type="EMBL" id="MSD17108.1"/>
    </source>
</evidence>
<name>A0A844E696_EUBRA</name>
<keyword evidence="1" id="KW-0547">Nucleotide-binding</keyword>
<dbReference type="Gene3D" id="3.40.50.11420">
    <property type="match status" value="1"/>
</dbReference>
<sequence length="419" mass="45974">MGLNSTPSANRVHIGFFGRRNAGKSSVVNAVTGQELAVVSDTKGTTTDPVYKSMELLPIGPVMIIDTPGFDDEGALGELRVRKTKQVLNKTDIAVLVVDATEGKKQCDEELIRIFKEKEIPYIIVNNKADLLSDEISEKVCQNNVSEQRKAEQNALLSSGQEQYVSALTGAGIYELKECIGKLTPNEDMTLKIVGDLLHPGDFVVLVVPIDSAAPKGRLILPQQQTIRDVLEANAAAIVVKESELKQTLEQLGRSPAMVITDSQVFEQVSEEVSKEIPLTSFSILMARYKGYLETAVNGVAAIDHLKDGDKILISEGCTHHRQCDDIGTVKIPRWLKQHTGKDLIIETSSGTEFPEDLTSYALVIHCGGCMLNEREVKYRMKCAEDQKVPFTNYGIAIAQMKGILKRSIELFPNGACEQ</sequence>
<dbReference type="GO" id="GO:0005737">
    <property type="term" value="C:cytoplasm"/>
    <property type="evidence" value="ECO:0007669"/>
    <property type="project" value="TreeGrafter"/>
</dbReference>
<keyword evidence="2" id="KW-0342">GTP-binding</keyword>
<protein>
    <submittedName>
        <fullName evidence="6">[FeFe] hydrogenase H-cluster maturation GTPase HydF</fullName>
    </submittedName>
</protein>
<evidence type="ECO:0000259" key="3">
    <source>
        <dbReference type="Pfam" id="PF01926"/>
    </source>
</evidence>
<reference evidence="6 7" key="1">
    <citation type="journal article" date="2019" name="Nat. Med.">
        <title>A library of human gut bacterial isolates paired with longitudinal multiomics data enables mechanistic microbiome research.</title>
        <authorList>
            <person name="Poyet M."/>
            <person name="Groussin M."/>
            <person name="Gibbons S.M."/>
            <person name="Avila-Pacheco J."/>
            <person name="Jiang X."/>
            <person name="Kearney S.M."/>
            <person name="Perrotta A.R."/>
            <person name="Berdy B."/>
            <person name="Zhao S."/>
            <person name="Lieberman T.D."/>
            <person name="Swanson P.K."/>
            <person name="Smith M."/>
            <person name="Roesemann S."/>
            <person name="Alexander J.E."/>
            <person name="Rich S.A."/>
            <person name="Livny J."/>
            <person name="Vlamakis H."/>
            <person name="Clish C."/>
            <person name="Bullock K."/>
            <person name="Deik A."/>
            <person name="Scott J."/>
            <person name="Pierce K.A."/>
            <person name="Xavier R.J."/>
            <person name="Alm E.J."/>
        </authorList>
    </citation>
    <scope>NUCLEOTIDE SEQUENCE [LARGE SCALE GENOMIC DNA]</scope>
    <source>
        <strain evidence="6 7">BIOML-A3</strain>
    </source>
</reference>
<dbReference type="PANTHER" id="PTHR42714">
    <property type="entry name" value="TRNA MODIFICATION GTPASE GTPBP3"/>
    <property type="match status" value="1"/>
</dbReference>
<feature type="domain" description="Hydrogen maturase F tetramerization" evidence="5">
    <location>
        <begin position="295"/>
        <end position="410"/>
    </location>
</feature>
<dbReference type="GO" id="GO:0005525">
    <property type="term" value="F:GTP binding"/>
    <property type="evidence" value="ECO:0007669"/>
    <property type="project" value="UniProtKB-KW"/>
</dbReference>
<evidence type="ECO:0000259" key="5">
    <source>
        <dbReference type="Pfam" id="PF18133"/>
    </source>
</evidence>
<evidence type="ECO:0000256" key="1">
    <source>
        <dbReference type="ARBA" id="ARBA00022741"/>
    </source>
</evidence>
<dbReference type="InterPro" id="IPR027417">
    <property type="entry name" value="P-loop_NTPase"/>
</dbReference>
<dbReference type="Gene3D" id="3.40.50.300">
    <property type="entry name" value="P-loop containing nucleotide triphosphate hydrolases"/>
    <property type="match status" value="1"/>
</dbReference>
<evidence type="ECO:0000313" key="7">
    <source>
        <dbReference type="Proteomes" id="UP000431304"/>
    </source>
</evidence>
<dbReference type="PANTHER" id="PTHR42714:SF6">
    <property type="entry name" value="TRANSLATION INITIATION FACTOR IF-2"/>
    <property type="match status" value="1"/>
</dbReference>
<proteinExistence type="predicted"/>
<dbReference type="InterPro" id="IPR041606">
    <property type="entry name" value="HydF_dimer"/>
</dbReference>
<dbReference type="NCBIfam" id="TIGR00231">
    <property type="entry name" value="small_GTP"/>
    <property type="match status" value="1"/>
</dbReference>
<evidence type="ECO:0000259" key="4">
    <source>
        <dbReference type="Pfam" id="PF18128"/>
    </source>
</evidence>
<dbReference type="Pfam" id="PF01926">
    <property type="entry name" value="MMR_HSR1"/>
    <property type="match status" value="1"/>
</dbReference>
<dbReference type="EMBL" id="WKRA01000029">
    <property type="protein sequence ID" value="MSD17108.1"/>
    <property type="molecule type" value="Genomic_DNA"/>
</dbReference>
<dbReference type="GO" id="GO:0030488">
    <property type="term" value="P:tRNA methylation"/>
    <property type="evidence" value="ECO:0007669"/>
    <property type="project" value="TreeGrafter"/>
</dbReference>
<dbReference type="RefSeq" id="WP_154315022.1">
    <property type="nucleotide sequence ID" value="NZ_WKRA01000029.1"/>
</dbReference>